<dbReference type="InterPro" id="IPR006674">
    <property type="entry name" value="HD_domain"/>
</dbReference>
<feature type="transmembrane region" description="Helical" evidence="1">
    <location>
        <begin position="177"/>
        <end position="197"/>
    </location>
</feature>
<feature type="transmembrane region" description="Helical" evidence="1">
    <location>
        <begin position="150"/>
        <end position="170"/>
    </location>
</feature>
<organism evidence="3 4">
    <name type="scientific">Alkalibacillus silvisoli</name>
    <dbReference type="NCBI Taxonomy" id="392823"/>
    <lineage>
        <taxon>Bacteria</taxon>
        <taxon>Bacillati</taxon>
        <taxon>Bacillota</taxon>
        <taxon>Bacilli</taxon>
        <taxon>Bacillales</taxon>
        <taxon>Bacillaceae</taxon>
        <taxon>Alkalibacillus</taxon>
    </lineage>
</organism>
<evidence type="ECO:0000256" key="1">
    <source>
        <dbReference type="SAM" id="Phobius"/>
    </source>
</evidence>
<dbReference type="InterPro" id="IPR003607">
    <property type="entry name" value="HD/PDEase_dom"/>
</dbReference>
<dbReference type="CDD" id="cd00077">
    <property type="entry name" value="HDc"/>
    <property type="match status" value="1"/>
</dbReference>
<dbReference type="RefSeq" id="WP_343782288.1">
    <property type="nucleotide sequence ID" value="NZ_BAAACZ010000009.1"/>
</dbReference>
<proteinExistence type="predicted"/>
<evidence type="ECO:0000313" key="4">
    <source>
        <dbReference type="Proteomes" id="UP001500740"/>
    </source>
</evidence>
<keyword evidence="1" id="KW-0472">Membrane</keyword>
<feature type="transmembrane region" description="Helical" evidence="1">
    <location>
        <begin position="209"/>
        <end position="233"/>
    </location>
</feature>
<dbReference type="Pfam" id="PF01966">
    <property type="entry name" value="HD"/>
    <property type="match status" value="1"/>
</dbReference>
<dbReference type="NCBIfam" id="TIGR00277">
    <property type="entry name" value="HDIG"/>
    <property type="match status" value="1"/>
</dbReference>
<protein>
    <recommendedName>
        <fullName evidence="2">HD/PDEase domain-containing protein</fullName>
    </recommendedName>
</protein>
<name>A0ABN0ZT16_9BACI</name>
<dbReference type="PANTHER" id="PTHR36442:SF1">
    <property type="entry name" value="CYCLIC-DI-AMP PHOSPHODIESTERASE PGPH"/>
    <property type="match status" value="1"/>
</dbReference>
<keyword evidence="4" id="KW-1185">Reference proteome</keyword>
<accession>A0ABN0ZT16</accession>
<keyword evidence="1" id="KW-1133">Transmembrane helix</keyword>
<comment type="caution">
    <text evidence="3">The sequence shown here is derived from an EMBL/GenBank/DDBJ whole genome shotgun (WGS) entry which is preliminary data.</text>
</comment>
<feature type="transmembrane region" description="Helical" evidence="1">
    <location>
        <begin position="78"/>
        <end position="97"/>
    </location>
</feature>
<dbReference type="SUPFAM" id="SSF109604">
    <property type="entry name" value="HD-domain/PDEase-like"/>
    <property type="match status" value="1"/>
</dbReference>
<dbReference type="InterPro" id="IPR011621">
    <property type="entry name" value="Metal-dep_PHydrolase_7TM_intra"/>
</dbReference>
<feature type="transmembrane region" description="Helical" evidence="1">
    <location>
        <begin position="126"/>
        <end position="144"/>
    </location>
</feature>
<evidence type="ECO:0000313" key="3">
    <source>
        <dbReference type="EMBL" id="GAA0457567.1"/>
    </source>
</evidence>
<dbReference type="Pfam" id="PF07698">
    <property type="entry name" value="7TM-7TMR_HD"/>
    <property type="match status" value="1"/>
</dbReference>
<evidence type="ECO:0000259" key="2">
    <source>
        <dbReference type="SMART" id="SM00471"/>
    </source>
</evidence>
<feature type="transmembrane region" description="Helical" evidence="1">
    <location>
        <begin position="20"/>
        <end position="42"/>
    </location>
</feature>
<gene>
    <name evidence="3" type="ORF">GCM10008935_10710</name>
</gene>
<dbReference type="SMART" id="SM00471">
    <property type="entry name" value="HDc"/>
    <property type="match status" value="1"/>
</dbReference>
<dbReference type="PANTHER" id="PTHR36442">
    <property type="entry name" value="CYCLIC-DI-AMP PHOSPHODIESTERASE PGPH"/>
    <property type="match status" value="1"/>
</dbReference>
<dbReference type="Proteomes" id="UP001500740">
    <property type="component" value="Unassembled WGS sequence"/>
</dbReference>
<keyword evidence="1" id="KW-0812">Transmembrane</keyword>
<dbReference type="Gene3D" id="1.10.3210.10">
    <property type="entry name" value="Hypothetical protein af1432"/>
    <property type="match status" value="1"/>
</dbReference>
<reference evidence="3 4" key="1">
    <citation type="journal article" date="2019" name="Int. J. Syst. Evol. Microbiol.">
        <title>The Global Catalogue of Microorganisms (GCM) 10K type strain sequencing project: providing services to taxonomists for standard genome sequencing and annotation.</title>
        <authorList>
            <consortium name="The Broad Institute Genomics Platform"/>
            <consortium name="The Broad Institute Genome Sequencing Center for Infectious Disease"/>
            <person name="Wu L."/>
            <person name="Ma J."/>
        </authorList>
    </citation>
    <scope>NUCLEOTIDE SEQUENCE [LARGE SCALE GENOMIC DNA]</scope>
    <source>
        <strain evidence="3 4">JCM 14193</strain>
    </source>
</reference>
<sequence>MGKRKWRKHSKARGGNLSVVTTAITAPIIFVLIMSAYYFQGYVGEHELILTGLVAVLFTLILSLEVNYYKEWTKNMSLANTLLSGGMLLLISAIQTFGPNVESLFYIVPIAAYAVLTTYLVHERFAIVSSVLIAIMGSLIFTLQGDLNQFLYVLIYFLLSQWFAIFLYDFITDRLSLFKTSIPVIILHIGIVAAFQVRSIEGLLSVETVTAFIFAVLSIFVSAVLILGLFPLFEASLNLLTESKLLTLANPNHPLLKQILVKAPGTYHHSVMVANLSESACEAIGANGLLARVAAYYHDIGKSFQPKYFIENQHNITNPHDDLSPIVSAEIILKHPFEGAAVLREYGIPEEIIDITEQHHGTTLLKYFYYQAKEQGEDVLEEKFRYIGPTPQSKESAVINICDSVEAAVRSKTNPTVDEIRQIVRAIIHDRLIDGQLDDSQLTLKDLRVIEESICDMLNGIFHSRIEYPEFDDNEDVKEGSSS</sequence>
<dbReference type="InterPro" id="IPR006675">
    <property type="entry name" value="HDIG_dom"/>
</dbReference>
<feature type="domain" description="HD/PDEase" evidence="2">
    <location>
        <begin position="262"/>
        <end position="417"/>
    </location>
</feature>
<dbReference type="EMBL" id="BAAACZ010000009">
    <property type="protein sequence ID" value="GAA0457567.1"/>
    <property type="molecule type" value="Genomic_DNA"/>
</dbReference>
<dbReference type="InterPro" id="IPR052722">
    <property type="entry name" value="PgpH_phosphodiesterase"/>
</dbReference>
<feature type="transmembrane region" description="Helical" evidence="1">
    <location>
        <begin position="48"/>
        <end position="66"/>
    </location>
</feature>